<dbReference type="AlphaFoldDB" id="A0A0M3I6Z5"/>
<dbReference type="WBParaSite" id="ALUE_0001288801-mRNA-1">
    <property type="protein sequence ID" value="ALUE_0001288801-mRNA-1"/>
    <property type="gene ID" value="ALUE_0001288801"/>
</dbReference>
<evidence type="ECO:0000313" key="1">
    <source>
        <dbReference type="Proteomes" id="UP000036681"/>
    </source>
</evidence>
<protein>
    <submittedName>
        <fullName evidence="2">Uncharacterized protein</fullName>
    </submittedName>
</protein>
<proteinExistence type="predicted"/>
<reference evidence="2" key="1">
    <citation type="submission" date="2016-05" db="UniProtKB">
        <authorList>
            <consortium name="WormBaseParasite"/>
        </authorList>
    </citation>
    <scope>IDENTIFICATION</scope>
</reference>
<keyword evidence="1" id="KW-1185">Reference proteome</keyword>
<sequence length="103" mass="12064">MELLWLTLEVQMSKERRKDRKPFGGFLQNRDCLADQEQQAHYFTDLAYGSLSAEATGGCSEDPEIYETVEAKDAQNPRIKRRRVYGNRPHDAGIQWVRRLCFR</sequence>
<name>A0A0M3I6Z5_ASCLU</name>
<dbReference type="Proteomes" id="UP000036681">
    <property type="component" value="Unplaced"/>
</dbReference>
<accession>A0A0M3I6Z5</accession>
<evidence type="ECO:0000313" key="2">
    <source>
        <dbReference type="WBParaSite" id="ALUE_0001288801-mRNA-1"/>
    </source>
</evidence>
<organism evidence="1 2">
    <name type="scientific">Ascaris lumbricoides</name>
    <name type="common">Giant roundworm</name>
    <dbReference type="NCBI Taxonomy" id="6252"/>
    <lineage>
        <taxon>Eukaryota</taxon>
        <taxon>Metazoa</taxon>
        <taxon>Ecdysozoa</taxon>
        <taxon>Nematoda</taxon>
        <taxon>Chromadorea</taxon>
        <taxon>Rhabditida</taxon>
        <taxon>Spirurina</taxon>
        <taxon>Ascaridomorpha</taxon>
        <taxon>Ascaridoidea</taxon>
        <taxon>Ascarididae</taxon>
        <taxon>Ascaris</taxon>
    </lineage>
</organism>